<evidence type="ECO:0000256" key="1">
    <source>
        <dbReference type="ARBA" id="ARBA00001947"/>
    </source>
</evidence>
<organism evidence="8 9">
    <name type="scientific">Oscillibacter valericigenes</name>
    <dbReference type="NCBI Taxonomy" id="351091"/>
    <lineage>
        <taxon>Bacteria</taxon>
        <taxon>Bacillati</taxon>
        <taxon>Bacillota</taxon>
        <taxon>Clostridia</taxon>
        <taxon>Eubacteriales</taxon>
        <taxon>Oscillospiraceae</taxon>
        <taxon>Oscillibacter</taxon>
    </lineage>
</organism>
<evidence type="ECO:0000256" key="3">
    <source>
        <dbReference type="ARBA" id="ARBA00022723"/>
    </source>
</evidence>
<keyword evidence="9" id="KW-1185">Reference proteome</keyword>
<feature type="domain" description="Peptidase M20 dimerisation" evidence="7">
    <location>
        <begin position="182"/>
        <end position="276"/>
    </location>
</feature>
<evidence type="ECO:0000256" key="6">
    <source>
        <dbReference type="ARBA" id="ARBA00023049"/>
    </source>
</evidence>
<dbReference type="Pfam" id="PF07687">
    <property type="entry name" value="M20_dimer"/>
    <property type="match status" value="1"/>
</dbReference>
<protein>
    <submittedName>
        <fullName evidence="8">M20/M25/M40 family metallo-hydrolase</fullName>
    </submittedName>
</protein>
<dbReference type="NCBIfam" id="TIGR01883">
    <property type="entry name" value="PepT-like"/>
    <property type="match status" value="1"/>
</dbReference>
<evidence type="ECO:0000256" key="4">
    <source>
        <dbReference type="ARBA" id="ARBA00022801"/>
    </source>
</evidence>
<keyword evidence="2" id="KW-0645">Protease</keyword>
<keyword evidence="5" id="KW-0862">Zinc</keyword>
<dbReference type="SUPFAM" id="SSF55031">
    <property type="entry name" value="Bacterial exopeptidase dimerisation domain"/>
    <property type="match status" value="1"/>
</dbReference>
<gene>
    <name evidence="8" type="ORF">H9X91_00785</name>
</gene>
<keyword evidence="3" id="KW-0479">Metal-binding</keyword>
<evidence type="ECO:0000256" key="5">
    <source>
        <dbReference type="ARBA" id="ARBA00022833"/>
    </source>
</evidence>
<comment type="cofactor">
    <cofactor evidence="1">
        <name>Zn(2+)</name>
        <dbReference type="ChEBI" id="CHEBI:29105"/>
    </cofactor>
</comment>
<dbReference type="PANTHER" id="PTHR42994">
    <property type="entry name" value="PEPTIDASE T"/>
    <property type="match status" value="1"/>
</dbReference>
<dbReference type="Proteomes" id="UP000719500">
    <property type="component" value="Unassembled WGS sequence"/>
</dbReference>
<dbReference type="InterPro" id="IPR011650">
    <property type="entry name" value="Peptidase_M20_dimer"/>
</dbReference>
<dbReference type="InterPro" id="IPR036264">
    <property type="entry name" value="Bact_exopeptidase_dim_dom"/>
</dbReference>
<evidence type="ECO:0000313" key="8">
    <source>
        <dbReference type="EMBL" id="MBM6849971.1"/>
    </source>
</evidence>
<proteinExistence type="predicted"/>
<dbReference type="InterPro" id="IPR010162">
    <property type="entry name" value="PepT-like"/>
</dbReference>
<evidence type="ECO:0000256" key="2">
    <source>
        <dbReference type="ARBA" id="ARBA00022670"/>
    </source>
</evidence>
<dbReference type="InterPro" id="IPR001261">
    <property type="entry name" value="ArgE/DapE_CS"/>
</dbReference>
<dbReference type="Pfam" id="PF01546">
    <property type="entry name" value="Peptidase_M20"/>
    <property type="match status" value="1"/>
</dbReference>
<evidence type="ECO:0000313" key="9">
    <source>
        <dbReference type="Proteomes" id="UP000719500"/>
    </source>
</evidence>
<comment type="caution">
    <text evidence="8">The sequence shown here is derived from an EMBL/GenBank/DDBJ whole genome shotgun (WGS) entry which is preliminary data.</text>
</comment>
<sequence>MDVRIQPDRLAETFAALVAIDSPSYGERQMADELTRRLRALGLTVEEDDAAERIGGTSGNLYSFLPGTLDLPPLLLCAHMDTVAPANGKRAVREPDGRIHSAGDTVLGADDLAAVAIILEVLEALAESGAPHRPVEVLFSASEETYCVGASAFDFSRVRSREAYVLDYEGPLGEAVTAAPTILEFTAEILGRASHAGFSPEAGVSAIAAAARAIAAVKSGRVAEDTTLNFGCIQGGTATNIVPDRCQVRGEIRSGCHQRALDQSETVRQAFAAACEALGAELRYRDKCFIRAYQIPASAPVVQRYFRACRTRGYETRTVTTFGGSDNNLLAANGITGIVTPAAMHWCHSCQEYTSVQELTAVAEVTADLVLSRD</sequence>
<name>A0ABS2FSG1_9FIRM</name>
<reference evidence="8 9" key="1">
    <citation type="journal article" date="2021" name="Sci. Rep.">
        <title>The distribution of antibiotic resistance genes in chicken gut microbiota commensals.</title>
        <authorList>
            <person name="Juricova H."/>
            <person name="Matiasovicova J."/>
            <person name="Kubasova T."/>
            <person name="Cejkova D."/>
            <person name="Rychlik I."/>
        </authorList>
    </citation>
    <scope>NUCLEOTIDE SEQUENCE [LARGE SCALE GENOMIC DNA]</scope>
    <source>
        <strain evidence="8 9">An411</strain>
    </source>
</reference>
<accession>A0ABS2FSG1</accession>
<dbReference type="PANTHER" id="PTHR42994:SF2">
    <property type="entry name" value="PEPTIDASE"/>
    <property type="match status" value="1"/>
</dbReference>
<dbReference type="PROSITE" id="PS00758">
    <property type="entry name" value="ARGE_DAPE_CPG2_1"/>
    <property type="match status" value="1"/>
</dbReference>
<dbReference type="Gene3D" id="3.40.630.10">
    <property type="entry name" value="Zn peptidases"/>
    <property type="match status" value="1"/>
</dbReference>
<dbReference type="EMBL" id="JACSNX010000001">
    <property type="protein sequence ID" value="MBM6849971.1"/>
    <property type="molecule type" value="Genomic_DNA"/>
</dbReference>
<dbReference type="InterPro" id="IPR002933">
    <property type="entry name" value="Peptidase_M20"/>
</dbReference>
<keyword evidence="6" id="KW-0482">Metalloprotease</keyword>
<dbReference type="SUPFAM" id="SSF53187">
    <property type="entry name" value="Zn-dependent exopeptidases"/>
    <property type="match status" value="1"/>
</dbReference>
<keyword evidence="4" id="KW-0378">Hydrolase</keyword>
<dbReference type="RefSeq" id="WP_204801523.1">
    <property type="nucleotide sequence ID" value="NZ_JACSNX010000001.1"/>
</dbReference>
<dbReference type="Gene3D" id="3.30.70.360">
    <property type="match status" value="1"/>
</dbReference>
<evidence type="ECO:0000259" key="7">
    <source>
        <dbReference type="Pfam" id="PF07687"/>
    </source>
</evidence>